<keyword evidence="4" id="KW-0548">Nucleotidyltransferase</keyword>
<dbReference type="Pfam" id="PF05406">
    <property type="entry name" value="WGR"/>
    <property type="match status" value="1"/>
</dbReference>
<evidence type="ECO:0000256" key="7">
    <source>
        <dbReference type="ARBA" id="ARBA00024347"/>
    </source>
</evidence>
<evidence type="ECO:0000256" key="3">
    <source>
        <dbReference type="ARBA" id="ARBA00022679"/>
    </source>
</evidence>
<accession>A0A7D9HKQ6</accession>
<evidence type="ECO:0000313" key="8">
    <source>
        <dbReference type="EMBL" id="CAB3985201.1"/>
    </source>
</evidence>
<dbReference type="PROSITE" id="PS50181">
    <property type="entry name" value="FBOX"/>
    <property type="match status" value="1"/>
</dbReference>
<dbReference type="GO" id="GO:0006302">
    <property type="term" value="P:double-strand break repair"/>
    <property type="evidence" value="ECO:0007669"/>
    <property type="project" value="TreeGrafter"/>
</dbReference>
<dbReference type="FunFam" id="2.20.140.10:FF:000001">
    <property type="entry name" value="Poly [ADP-ribose] polymerase"/>
    <property type="match status" value="1"/>
</dbReference>
<dbReference type="PANTHER" id="PTHR10459">
    <property type="entry name" value="DNA LIGASE"/>
    <property type="match status" value="1"/>
</dbReference>
<dbReference type="SUPFAM" id="SSF142921">
    <property type="entry name" value="WGR domain-like"/>
    <property type="match status" value="1"/>
</dbReference>
<comment type="caution">
    <text evidence="8">The sequence shown here is derived from an EMBL/GenBank/DDBJ whole genome shotgun (WGS) entry which is preliminary data.</text>
</comment>
<dbReference type="Gene3D" id="2.20.140.10">
    <property type="entry name" value="WGR domain"/>
    <property type="match status" value="1"/>
</dbReference>
<dbReference type="SMART" id="SM00256">
    <property type="entry name" value="FBOX"/>
    <property type="match status" value="1"/>
</dbReference>
<name>A0A7D9HKQ6_PARCT</name>
<keyword evidence="9" id="KW-1185">Reference proteome</keyword>
<dbReference type="GO" id="GO:0003950">
    <property type="term" value="F:NAD+ poly-ADP-ribosyltransferase activity"/>
    <property type="evidence" value="ECO:0007669"/>
    <property type="project" value="TreeGrafter"/>
</dbReference>
<keyword evidence="5" id="KW-0520">NAD</keyword>
<dbReference type="GO" id="GO:0070212">
    <property type="term" value="P:protein poly-ADP-ribosylation"/>
    <property type="evidence" value="ECO:0007669"/>
    <property type="project" value="TreeGrafter"/>
</dbReference>
<dbReference type="GO" id="GO:0016779">
    <property type="term" value="F:nucleotidyltransferase activity"/>
    <property type="evidence" value="ECO:0007669"/>
    <property type="project" value="UniProtKB-KW"/>
</dbReference>
<dbReference type="SUPFAM" id="SSF81383">
    <property type="entry name" value="F-box domain"/>
    <property type="match status" value="1"/>
</dbReference>
<dbReference type="OrthoDB" id="3219396at2759"/>
<dbReference type="InterPro" id="IPR036047">
    <property type="entry name" value="F-box-like_dom_sf"/>
</dbReference>
<evidence type="ECO:0000256" key="4">
    <source>
        <dbReference type="ARBA" id="ARBA00022695"/>
    </source>
</evidence>
<dbReference type="Proteomes" id="UP001152795">
    <property type="component" value="Unassembled WGS sequence"/>
</dbReference>
<keyword evidence="6" id="KW-0539">Nucleus</keyword>
<dbReference type="Pfam" id="PF12937">
    <property type="entry name" value="F-box-like"/>
    <property type="match status" value="1"/>
</dbReference>
<comment type="similarity">
    <text evidence="7">Belongs to the ARTD/PARP family.</text>
</comment>
<dbReference type="PANTHER" id="PTHR10459:SF66">
    <property type="entry name" value="PROTEIN MONO-ADP-RIBOSYLTRANSFERASE PARP3"/>
    <property type="match status" value="1"/>
</dbReference>
<evidence type="ECO:0000256" key="6">
    <source>
        <dbReference type="ARBA" id="ARBA00023242"/>
    </source>
</evidence>
<dbReference type="EMBL" id="CACRXK020000840">
    <property type="protein sequence ID" value="CAB3985201.1"/>
    <property type="molecule type" value="Genomic_DNA"/>
</dbReference>
<evidence type="ECO:0000256" key="2">
    <source>
        <dbReference type="ARBA" id="ARBA00022676"/>
    </source>
</evidence>
<protein>
    <submittedName>
        <fullName evidence="8">Poly [ADP-ribose] polymerase 3</fullName>
    </submittedName>
</protein>
<dbReference type="AlphaFoldDB" id="A0A7D9HKQ6"/>
<dbReference type="GO" id="GO:0005730">
    <property type="term" value="C:nucleolus"/>
    <property type="evidence" value="ECO:0007669"/>
    <property type="project" value="TreeGrafter"/>
</dbReference>
<gene>
    <name evidence="8" type="ORF">PACLA_8A084166</name>
</gene>
<comment type="subcellular location">
    <subcellularLocation>
        <location evidence="1">Nucleus</location>
    </subcellularLocation>
</comment>
<dbReference type="InterPro" id="IPR008893">
    <property type="entry name" value="WGR_domain"/>
</dbReference>
<dbReference type="InterPro" id="IPR050800">
    <property type="entry name" value="ARTD/PARP"/>
</dbReference>
<evidence type="ECO:0000256" key="1">
    <source>
        <dbReference type="ARBA" id="ARBA00004123"/>
    </source>
</evidence>
<dbReference type="Gene3D" id="1.20.1280.50">
    <property type="match status" value="1"/>
</dbReference>
<organism evidence="8 9">
    <name type="scientific">Paramuricea clavata</name>
    <name type="common">Red gorgonian</name>
    <name type="synonym">Violescent sea-whip</name>
    <dbReference type="NCBI Taxonomy" id="317549"/>
    <lineage>
        <taxon>Eukaryota</taxon>
        <taxon>Metazoa</taxon>
        <taxon>Cnidaria</taxon>
        <taxon>Anthozoa</taxon>
        <taxon>Octocorallia</taxon>
        <taxon>Malacalcyonacea</taxon>
        <taxon>Plexauridae</taxon>
        <taxon>Paramuricea</taxon>
    </lineage>
</organism>
<evidence type="ECO:0000313" key="9">
    <source>
        <dbReference type="Proteomes" id="UP001152795"/>
    </source>
</evidence>
<keyword evidence="3" id="KW-0808">Transferase</keyword>
<dbReference type="SMART" id="SM00773">
    <property type="entry name" value="WGR"/>
    <property type="match status" value="1"/>
</dbReference>
<dbReference type="InterPro" id="IPR036930">
    <property type="entry name" value="WGR_dom_sf"/>
</dbReference>
<reference evidence="8" key="1">
    <citation type="submission" date="2020-04" db="EMBL/GenBank/DDBJ databases">
        <authorList>
            <person name="Alioto T."/>
            <person name="Alioto T."/>
            <person name="Gomez Garrido J."/>
        </authorList>
    </citation>
    <scope>NUCLEOTIDE SEQUENCE</scope>
    <source>
        <strain evidence="8">A484AB</strain>
    </source>
</reference>
<dbReference type="PROSITE" id="PS51977">
    <property type="entry name" value="WGR"/>
    <property type="match status" value="1"/>
</dbReference>
<dbReference type="GO" id="GO:1990404">
    <property type="term" value="F:NAD+-protein mono-ADP-ribosyltransferase activity"/>
    <property type="evidence" value="ECO:0007669"/>
    <property type="project" value="TreeGrafter"/>
</dbReference>
<proteinExistence type="inferred from homology"/>
<evidence type="ECO:0000256" key="5">
    <source>
        <dbReference type="ARBA" id="ARBA00023027"/>
    </source>
</evidence>
<dbReference type="GO" id="GO:0035861">
    <property type="term" value="C:site of double-strand break"/>
    <property type="evidence" value="ECO:0007669"/>
    <property type="project" value="TreeGrafter"/>
</dbReference>
<dbReference type="InterPro" id="IPR001810">
    <property type="entry name" value="F-box_dom"/>
</dbReference>
<keyword evidence="2" id="KW-0328">Glycosyltransferase</keyword>
<sequence>MDDLHCKLIGKAEVFQGYDCLLNFVDEKSDEFYRIQVLKNDKGCHVWTRWGRNGTDGQSKLEGPISQEEAKKNFEKKFQEKTKNSWDERQQFSPVKGKYSLVIEKTDSSKSSQVTDSQKKTEFPDVLILSEVQLPVDVLYVILSQLPVRDVLRYMQVCKAWKTLLSDKYFWKMYIERHFDLEIKSDLSNEGPMAHWSGPAGWTDNNVNKTWYCYFSEDGEKDDIYVMRPFPSMWNCRVFHPYGLDPFSGDARKLQGFSRSLEILTYMRSEASRLGMQSGE</sequence>